<evidence type="ECO:0000313" key="2">
    <source>
        <dbReference type="Proteomes" id="UP001295462"/>
    </source>
</evidence>
<name>A0AAU9QM84_9VIBR</name>
<evidence type="ECO:0000313" key="1">
    <source>
        <dbReference type="EMBL" id="CAH1591102.1"/>
    </source>
</evidence>
<evidence type="ECO:0008006" key="3">
    <source>
        <dbReference type="Google" id="ProtNLM"/>
    </source>
</evidence>
<comment type="caution">
    <text evidence="1">The sequence shown here is derived from an EMBL/GenBank/DDBJ whole genome shotgun (WGS) entry which is preliminary data.</text>
</comment>
<gene>
    <name evidence="1" type="ORF">THF1A12_230071</name>
</gene>
<proteinExistence type="predicted"/>
<dbReference type="Proteomes" id="UP001295462">
    <property type="component" value="Unassembled WGS sequence"/>
</dbReference>
<sequence length="66" mass="7871">MRVYGYEVNTPTRQLKMQANKESFKNAYLRIVMRVLCTNNVSLLKASKKNKNALFKYYEQSSKYRI</sequence>
<reference evidence="1" key="1">
    <citation type="submission" date="2022-01" db="EMBL/GenBank/DDBJ databases">
        <authorList>
            <person name="Lagorce A."/>
        </authorList>
    </citation>
    <scope>NUCLEOTIDE SEQUENCE</scope>
    <source>
        <strain evidence="1">Th15_F1_A12</strain>
    </source>
</reference>
<organism evidence="1 2">
    <name type="scientific">Vibrio jasicida</name>
    <dbReference type="NCBI Taxonomy" id="766224"/>
    <lineage>
        <taxon>Bacteria</taxon>
        <taxon>Pseudomonadati</taxon>
        <taxon>Pseudomonadota</taxon>
        <taxon>Gammaproteobacteria</taxon>
        <taxon>Vibrionales</taxon>
        <taxon>Vibrionaceae</taxon>
        <taxon>Vibrio</taxon>
    </lineage>
</organism>
<dbReference type="EMBL" id="CAKMUD010000076">
    <property type="protein sequence ID" value="CAH1591102.1"/>
    <property type="molecule type" value="Genomic_DNA"/>
</dbReference>
<dbReference type="RefSeq" id="WP_133152161.1">
    <property type="nucleotide sequence ID" value="NZ_CAKMTZ010000075.1"/>
</dbReference>
<dbReference type="GeneID" id="48232796"/>
<dbReference type="AlphaFoldDB" id="A0AAU9QM84"/>
<protein>
    <recommendedName>
        <fullName evidence="3">Transposase</fullName>
    </recommendedName>
</protein>
<accession>A0AAU9QM84</accession>